<dbReference type="OrthoDB" id="1606438at2759"/>
<dbReference type="InterPro" id="IPR029063">
    <property type="entry name" value="SAM-dependent_MTases_sf"/>
</dbReference>
<dbReference type="PANTHER" id="PTHR43712">
    <property type="entry name" value="PUTATIVE (AFU_ORTHOLOGUE AFUA_4G14580)-RELATED"/>
    <property type="match status" value="1"/>
</dbReference>
<dbReference type="PROSITE" id="PS51683">
    <property type="entry name" value="SAM_OMT_II"/>
    <property type="match status" value="1"/>
</dbReference>
<keyword evidence="1 6" id="KW-0489">Methyltransferase</keyword>
<keyword evidence="7" id="KW-1185">Reference proteome</keyword>
<dbReference type="InterPro" id="IPR036390">
    <property type="entry name" value="WH_DNA-bd_sf"/>
</dbReference>
<dbReference type="Proteomes" id="UP000800093">
    <property type="component" value="Unassembled WGS sequence"/>
</dbReference>
<name>A0A9P4K549_9PLEO</name>
<feature type="domain" description="O-methyltransferase dimerisation" evidence="5">
    <location>
        <begin position="76"/>
        <end position="152"/>
    </location>
</feature>
<proteinExistence type="predicted"/>
<evidence type="ECO:0000313" key="6">
    <source>
        <dbReference type="EMBL" id="KAF2259669.1"/>
    </source>
</evidence>
<gene>
    <name evidence="6" type="ORF">CC78DRAFT_562525</name>
</gene>
<dbReference type="Gene3D" id="1.10.10.10">
    <property type="entry name" value="Winged helix-like DNA-binding domain superfamily/Winged helix DNA-binding domain"/>
    <property type="match status" value="1"/>
</dbReference>
<dbReference type="InterPro" id="IPR016461">
    <property type="entry name" value="COMT-like"/>
</dbReference>
<dbReference type="GO" id="GO:0032259">
    <property type="term" value="P:methylation"/>
    <property type="evidence" value="ECO:0007669"/>
    <property type="project" value="UniProtKB-KW"/>
</dbReference>
<dbReference type="InterPro" id="IPR036388">
    <property type="entry name" value="WH-like_DNA-bd_sf"/>
</dbReference>
<dbReference type="SUPFAM" id="SSF46785">
    <property type="entry name" value="Winged helix' DNA-binding domain"/>
    <property type="match status" value="1"/>
</dbReference>
<keyword evidence="3" id="KW-0949">S-adenosyl-L-methionine</keyword>
<dbReference type="AlphaFoldDB" id="A0A9P4K549"/>
<dbReference type="SUPFAM" id="SSF53335">
    <property type="entry name" value="S-adenosyl-L-methionine-dependent methyltransferases"/>
    <property type="match status" value="1"/>
</dbReference>
<dbReference type="Pfam" id="PF00891">
    <property type="entry name" value="Methyltransf_2"/>
    <property type="match status" value="1"/>
</dbReference>
<accession>A0A9P4K549</accession>
<evidence type="ECO:0000259" key="4">
    <source>
        <dbReference type="Pfam" id="PF00891"/>
    </source>
</evidence>
<feature type="domain" description="O-methyltransferase C-terminal" evidence="4">
    <location>
        <begin position="239"/>
        <end position="392"/>
    </location>
</feature>
<dbReference type="GO" id="GO:0046983">
    <property type="term" value="F:protein dimerization activity"/>
    <property type="evidence" value="ECO:0007669"/>
    <property type="project" value="InterPro"/>
</dbReference>
<dbReference type="PANTHER" id="PTHR43712:SF2">
    <property type="entry name" value="O-METHYLTRANSFERASE CICE"/>
    <property type="match status" value="1"/>
</dbReference>
<dbReference type="EMBL" id="ML986702">
    <property type="protein sequence ID" value="KAF2259669.1"/>
    <property type="molecule type" value="Genomic_DNA"/>
</dbReference>
<comment type="caution">
    <text evidence="6">The sequence shown here is derived from an EMBL/GenBank/DDBJ whole genome shotgun (WGS) entry which is preliminary data.</text>
</comment>
<organism evidence="6 7">
    <name type="scientific">Lojkania enalia</name>
    <dbReference type="NCBI Taxonomy" id="147567"/>
    <lineage>
        <taxon>Eukaryota</taxon>
        <taxon>Fungi</taxon>
        <taxon>Dikarya</taxon>
        <taxon>Ascomycota</taxon>
        <taxon>Pezizomycotina</taxon>
        <taxon>Dothideomycetes</taxon>
        <taxon>Pleosporomycetidae</taxon>
        <taxon>Pleosporales</taxon>
        <taxon>Pleosporales incertae sedis</taxon>
        <taxon>Lojkania</taxon>
    </lineage>
</organism>
<evidence type="ECO:0000313" key="7">
    <source>
        <dbReference type="Proteomes" id="UP000800093"/>
    </source>
</evidence>
<dbReference type="InterPro" id="IPR012967">
    <property type="entry name" value="COMT_dimerisation"/>
</dbReference>
<dbReference type="InterPro" id="IPR001077">
    <property type="entry name" value="COMT_C"/>
</dbReference>
<dbReference type="GO" id="GO:0008171">
    <property type="term" value="F:O-methyltransferase activity"/>
    <property type="evidence" value="ECO:0007669"/>
    <property type="project" value="InterPro"/>
</dbReference>
<keyword evidence="2" id="KW-0808">Transferase</keyword>
<evidence type="ECO:0000256" key="2">
    <source>
        <dbReference type="ARBA" id="ARBA00022679"/>
    </source>
</evidence>
<reference evidence="7" key="1">
    <citation type="journal article" date="2020" name="Stud. Mycol.">
        <title>101 Dothideomycetes genomes: A test case for predicting lifestyles and emergence of pathogens.</title>
        <authorList>
            <person name="Haridas S."/>
            <person name="Albert R."/>
            <person name="Binder M."/>
            <person name="Bloem J."/>
            <person name="LaButti K."/>
            <person name="Salamov A."/>
            <person name="Andreopoulos B."/>
            <person name="Baker S."/>
            <person name="Barry K."/>
            <person name="Bills G."/>
            <person name="Bluhm B."/>
            <person name="Cannon C."/>
            <person name="Castanera R."/>
            <person name="Culley D."/>
            <person name="Daum C."/>
            <person name="Ezra D."/>
            <person name="Gonzalez J."/>
            <person name="Henrissat B."/>
            <person name="Kuo A."/>
            <person name="Liang C."/>
            <person name="Lipzen A."/>
            <person name="Lutzoni F."/>
            <person name="Magnuson J."/>
            <person name="Mondo S."/>
            <person name="Nolan M."/>
            <person name="Ohm R."/>
            <person name="Pangilinan J."/>
            <person name="Park H.-J."/>
            <person name="Ramirez L."/>
            <person name="Alfaro M."/>
            <person name="Sun H."/>
            <person name="Tritt A."/>
            <person name="Yoshinaga Y."/>
            <person name="Zwiers L.-H."/>
            <person name="Turgeon B."/>
            <person name="Goodwin S."/>
            <person name="Spatafora J."/>
            <person name="Crous P."/>
            <person name="Grigoriev I."/>
        </authorList>
    </citation>
    <scope>NUCLEOTIDE SEQUENCE [LARGE SCALE GENOMIC DNA]</scope>
    <source>
        <strain evidence="7">CBS 304.66</strain>
    </source>
</reference>
<dbReference type="Pfam" id="PF08100">
    <property type="entry name" value="Dimerisation"/>
    <property type="match status" value="1"/>
</dbReference>
<sequence>MADKNKTMQNGMSKKISSITDVLSDLNEHLRELTKSLHSEDGLPDPEHLQQAAQTINLLHKIQLILDPPVLLLADQFLGYVKTKCLCAAVERGMPDALSNGPMTLDELAKVSGSRKDRLGQILRILYNNGIFNFDASTETYSNNAASLLLTTGHWTQWHNWVTLYGNQFYDIARGIPDSTKRDATRWAAQINFDTDDNMFTYFTDQGWLPQLHRTLSGGAAAQMPGILEDYPWHEVANEVVMDIGGGGGGLIAGLLRKYPTMRGGIFDLPRVIDHVKPFFRSGGQYSDIGERVADKDLVAGDFFESVPRRKFYTIKWCIHDWKDPDAVKILNNIRKALVPEEESRLVVLESILTDVHSSRLSHYGDINMMMTANGQERTEPQWQSLAKLSGWKIERIYELRGAWVKAMDFRPVAMDTSSYTS</sequence>
<protein>
    <submittedName>
        <fullName evidence="6">S-adenosyl-L-methionine-dependent methyltransferase</fullName>
    </submittedName>
</protein>
<dbReference type="Gene3D" id="3.40.50.150">
    <property type="entry name" value="Vaccinia Virus protein VP39"/>
    <property type="match status" value="1"/>
</dbReference>
<evidence type="ECO:0000259" key="5">
    <source>
        <dbReference type="Pfam" id="PF08100"/>
    </source>
</evidence>
<evidence type="ECO:0000256" key="1">
    <source>
        <dbReference type="ARBA" id="ARBA00022603"/>
    </source>
</evidence>
<evidence type="ECO:0000256" key="3">
    <source>
        <dbReference type="ARBA" id="ARBA00022691"/>
    </source>
</evidence>